<evidence type="ECO:0000256" key="1">
    <source>
        <dbReference type="SAM" id="SignalP"/>
    </source>
</evidence>
<keyword evidence="1" id="KW-0732">Signal</keyword>
<evidence type="ECO:0000313" key="3">
    <source>
        <dbReference type="Proteomes" id="UP001501788"/>
    </source>
</evidence>
<feature type="chain" id="PRO_5047398315" evidence="1">
    <location>
        <begin position="29"/>
        <end position="96"/>
    </location>
</feature>
<accession>A0ABP8LAH3</accession>
<comment type="caution">
    <text evidence="2">The sequence shown here is derived from an EMBL/GenBank/DDBJ whole genome shotgun (WGS) entry which is preliminary data.</text>
</comment>
<reference evidence="3" key="1">
    <citation type="journal article" date="2019" name="Int. J. Syst. Evol. Microbiol.">
        <title>The Global Catalogue of Microorganisms (GCM) 10K type strain sequencing project: providing services to taxonomists for standard genome sequencing and annotation.</title>
        <authorList>
            <consortium name="The Broad Institute Genomics Platform"/>
            <consortium name="The Broad Institute Genome Sequencing Center for Infectious Disease"/>
            <person name="Wu L."/>
            <person name="Ma J."/>
        </authorList>
    </citation>
    <scope>NUCLEOTIDE SEQUENCE [LARGE SCALE GENOMIC DNA]</scope>
    <source>
        <strain evidence="3">JCM 31890</strain>
    </source>
</reference>
<feature type="signal peptide" evidence="1">
    <location>
        <begin position="1"/>
        <end position="28"/>
    </location>
</feature>
<sequence length="96" mass="9394">MTTTTASLGALALAALASAAVFTPSAHAQDAAKPAMEKCYGVSLAGKNDCAAGPGTTCAGTSKVDYQGNAWKYVPAGTCASIKTPKGTGSLSPIKA</sequence>
<organism evidence="2 3">
    <name type="scientific">Acidovorax lacteus</name>
    <dbReference type="NCBI Taxonomy" id="1924988"/>
    <lineage>
        <taxon>Bacteria</taxon>
        <taxon>Pseudomonadati</taxon>
        <taxon>Pseudomonadota</taxon>
        <taxon>Betaproteobacteria</taxon>
        <taxon>Burkholderiales</taxon>
        <taxon>Comamonadaceae</taxon>
        <taxon>Acidovorax</taxon>
    </lineage>
</organism>
<dbReference type="Pfam" id="PF10048">
    <property type="entry name" value="DUF2282"/>
    <property type="match status" value="1"/>
</dbReference>
<dbReference type="Proteomes" id="UP001501788">
    <property type="component" value="Unassembled WGS sequence"/>
</dbReference>
<protein>
    <submittedName>
        <fullName evidence="2">DUF2282 domain-containing protein</fullName>
    </submittedName>
</protein>
<dbReference type="RefSeq" id="WP_345064443.1">
    <property type="nucleotide sequence ID" value="NZ_BAABEX010000013.1"/>
</dbReference>
<dbReference type="InterPro" id="IPR018740">
    <property type="entry name" value="DUF2282_membr"/>
</dbReference>
<proteinExistence type="predicted"/>
<gene>
    <name evidence="2" type="ORF">GCM10023090_20940</name>
</gene>
<keyword evidence="3" id="KW-1185">Reference proteome</keyword>
<dbReference type="EMBL" id="BAABEX010000013">
    <property type="protein sequence ID" value="GAA4425679.1"/>
    <property type="molecule type" value="Genomic_DNA"/>
</dbReference>
<evidence type="ECO:0000313" key="2">
    <source>
        <dbReference type="EMBL" id="GAA4425679.1"/>
    </source>
</evidence>
<name>A0ABP8LAH3_9BURK</name>